<dbReference type="PANTHER" id="PTHR38978:SF2">
    <property type="entry name" value="DUF2787 DOMAIN-CONTAINING PROTEIN"/>
    <property type="match status" value="1"/>
</dbReference>
<dbReference type="Gene3D" id="3.10.450.430">
    <property type="entry name" value="Protein of unknown function DUF2787"/>
    <property type="match status" value="1"/>
</dbReference>
<keyword evidence="2" id="KW-1185">Reference proteome</keyword>
<dbReference type="Pfam" id="PF10980">
    <property type="entry name" value="DUF2787"/>
    <property type="match status" value="1"/>
</dbReference>
<dbReference type="PANTHER" id="PTHR38978">
    <property type="entry name" value="DUF2787 DOMAIN-CONTAINING PROTEIN"/>
    <property type="match status" value="1"/>
</dbReference>
<accession>A0ABV5HTB1</accession>
<reference evidence="1 2" key="1">
    <citation type="submission" date="2024-09" db="EMBL/GenBank/DDBJ databases">
        <authorList>
            <person name="Sun Q."/>
            <person name="Mori K."/>
        </authorList>
    </citation>
    <scope>NUCLEOTIDE SEQUENCE [LARGE SCALE GENOMIC DNA]</scope>
    <source>
        <strain evidence="1 2">CECT 8064</strain>
    </source>
</reference>
<dbReference type="EMBL" id="JBHMEP010000013">
    <property type="protein sequence ID" value="MFB9137506.1"/>
    <property type="molecule type" value="Genomic_DNA"/>
</dbReference>
<evidence type="ECO:0000313" key="1">
    <source>
        <dbReference type="EMBL" id="MFB9137506.1"/>
    </source>
</evidence>
<comment type="caution">
    <text evidence="1">The sequence shown here is derived from an EMBL/GenBank/DDBJ whole genome shotgun (WGS) entry which is preliminary data.</text>
</comment>
<proteinExistence type="predicted"/>
<sequence length="145" mass="16939">MIEQHYGELSIDDALHASLEALMNRYTLPENAERLVLNCRQMSYYRHRQGLHPIEVQLKRESASSPWLVVFFASFSYPDDTSTTVEPELYFHLANRRCYQPDVGSTDLSHPEVQELLSVWMKTFARHLSRNVFDDVQLTMVGTFR</sequence>
<dbReference type="RefSeq" id="WP_390197239.1">
    <property type="nucleotide sequence ID" value="NZ_JBHMEP010000013.1"/>
</dbReference>
<dbReference type="InterPro" id="IPR021248">
    <property type="entry name" value="DUF2787"/>
</dbReference>
<protein>
    <submittedName>
        <fullName evidence="1">DUF2787 domain-containing protein</fullName>
    </submittedName>
</protein>
<evidence type="ECO:0000313" key="2">
    <source>
        <dbReference type="Proteomes" id="UP001589645"/>
    </source>
</evidence>
<dbReference type="Proteomes" id="UP001589645">
    <property type="component" value="Unassembled WGS sequence"/>
</dbReference>
<gene>
    <name evidence="1" type="ORF">ACFFUV_21335</name>
</gene>
<name>A0ABV5HTB1_9VIBR</name>
<organism evidence="1 2">
    <name type="scientific">Vibrio olivae</name>
    <dbReference type="NCBI Taxonomy" id="1243002"/>
    <lineage>
        <taxon>Bacteria</taxon>
        <taxon>Pseudomonadati</taxon>
        <taxon>Pseudomonadota</taxon>
        <taxon>Gammaproteobacteria</taxon>
        <taxon>Vibrionales</taxon>
        <taxon>Vibrionaceae</taxon>
        <taxon>Vibrio</taxon>
    </lineage>
</organism>